<dbReference type="AlphaFoldDB" id="A0A1I3IPH3"/>
<dbReference type="EMBL" id="FORM01000001">
    <property type="protein sequence ID" value="SFI49812.1"/>
    <property type="molecule type" value="Genomic_DNA"/>
</dbReference>
<evidence type="ECO:0008006" key="3">
    <source>
        <dbReference type="Google" id="ProtNLM"/>
    </source>
</evidence>
<reference evidence="2" key="1">
    <citation type="submission" date="2016-10" db="EMBL/GenBank/DDBJ databases">
        <authorList>
            <person name="Varghese N."/>
            <person name="Submissions S."/>
        </authorList>
    </citation>
    <scope>NUCLEOTIDE SEQUENCE [LARGE SCALE GENOMIC DNA]</scope>
    <source>
        <strain evidence="2">DSM 28881</strain>
    </source>
</reference>
<gene>
    <name evidence="1" type="ORF">SAMN05443431_10153</name>
</gene>
<dbReference type="STRING" id="1144750.SAMN05443431_10153"/>
<accession>A0A1I3IPH3</accession>
<organism evidence="1 2">
    <name type="scientific">Olleya namhaensis</name>
    <dbReference type="NCBI Taxonomy" id="1144750"/>
    <lineage>
        <taxon>Bacteria</taxon>
        <taxon>Pseudomonadati</taxon>
        <taxon>Bacteroidota</taxon>
        <taxon>Flavobacteriia</taxon>
        <taxon>Flavobacteriales</taxon>
        <taxon>Flavobacteriaceae</taxon>
    </lineage>
</organism>
<dbReference type="Proteomes" id="UP000199559">
    <property type="component" value="Unassembled WGS sequence"/>
</dbReference>
<keyword evidence="2" id="KW-1185">Reference proteome</keyword>
<dbReference type="RefSeq" id="WP_090836437.1">
    <property type="nucleotide sequence ID" value="NZ_FORM01000001.1"/>
</dbReference>
<evidence type="ECO:0000313" key="1">
    <source>
        <dbReference type="EMBL" id="SFI49812.1"/>
    </source>
</evidence>
<proteinExistence type="predicted"/>
<sequence>MENDFKGRVIFSDNYKTTIDSIKLINNSVTSRAAIIKSNKETLDLTNNSDIRIISGYEKNTEILRENLKQSDILCAYDESILELNSLEGKVRCTVHNSVIQNKEEYIPAAYVTLKFFTKSNIISGKATEFSDIIRSDDIASDLAKEYVKERAFFLSKAAPSNSLIFIDGSMFSGASTSGNFVLIDYLLSKDCRPVFFVKNSESTIITERFDFAKGYNSDLHWAYVNLKPGNVSPVFAYTSKEGRSKAMCFIKVFENRSPVRIEFPLKAFEEGWYGDDVFDLIYYQYLANGSSNNMQPRIIQVSEMYAREILKSTNLYKEIEKMGLTKSMNEERGF</sequence>
<evidence type="ECO:0000313" key="2">
    <source>
        <dbReference type="Proteomes" id="UP000199559"/>
    </source>
</evidence>
<protein>
    <recommendedName>
        <fullName evidence="3">NurA domain-containing protein</fullName>
    </recommendedName>
</protein>
<name>A0A1I3IPH3_9FLAO</name>